<dbReference type="EMBL" id="CAJOBB010030340">
    <property type="protein sequence ID" value="CAF4443041.1"/>
    <property type="molecule type" value="Genomic_DNA"/>
</dbReference>
<comment type="caution">
    <text evidence="3">The sequence shown here is derived from an EMBL/GenBank/DDBJ whole genome shotgun (WGS) entry which is preliminary data.</text>
</comment>
<dbReference type="SUPFAM" id="SSF49899">
    <property type="entry name" value="Concanavalin A-like lectins/glucanases"/>
    <property type="match status" value="1"/>
</dbReference>
<comment type="caution">
    <text evidence="1">Lacks conserved residue(s) required for the propagation of feature annotation.</text>
</comment>
<sequence length="84" mass="9783">MNMHPYTFKTFDSYLEIFRKPGATSIDLNFQMRTFEPNGILFYTNLSEPRQLMIGINDVPDQDFLRLFLDEGQLACTVQLDGNK</sequence>
<evidence type="ECO:0000313" key="4">
    <source>
        <dbReference type="Proteomes" id="UP000663868"/>
    </source>
</evidence>
<dbReference type="AlphaFoldDB" id="A0A820RXR7"/>
<name>A0A820RXR7_9BILA</name>
<evidence type="ECO:0000259" key="2">
    <source>
        <dbReference type="PROSITE" id="PS50025"/>
    </source>
</evidence>
<evidence type="ECO:0000256" key="1">
    <source>
        <dbReference type="PROSITE-ProRule" id="PRU00122"/>
    </source>
</evidence>
<protein>
    <recommendedName>
        <fullName evidence="2">Laminin G domain-containing protein</fullName>
    </recommendedName>
</protein>
<feature type="domain" description="Laminin G" evidence="2">
    <location>
        <begin position="1"/>
        <end position="84"/>
    </location>
</feature>
<dbReference type="InterPro" id="IPR001791">
    <property type="entry name" value="Laminin_G"/>
</dbReference>
<organism evidence="3 4">
    <name type="scientific">Adineta steineri</name>
    <dbReference type="NCBI Taxonomy" id="433720"/>
    <lineage>
        <taxon>Eukaryota</taxon>
        <taxon>Metazoa</taxon>
        <taxon>Spiralia</taxon>
        <taxon>Gnathifera</taxon>
        <taxon>Rotifera</taxon>
        <taxon>Eurotatoria</taxon>
        <taxon>Bdelloidea</taxon>
        <taxon>Adinetida</taxon>
        <taxon>Adinetidae</taxon>
        <taxon>Adineta</taxon>
    </lineage>
</organism>
<accession>A0A820RXR7</accession>
<reference evidence="3" key="1">
    <citation type="submission" date="2021-02" db="EMBL/GenBank/DDBJ databases">
        <authorList>
            <person name="Nowell W R."/>
        </authorList>
    </citation>
    <scope>NUCLEOTIDE SEQUENCE</scope>
</reference>
<proteinExistence type="predicted"/>
<feature type="non-terminal residue" evidence="3">
    <location>
        <position position="1"/>
    </location>
</feature>
<evidence type="ECO:0000313" key="3">
    <source>
        <dbReference type="EMBL" id="CAF4443041.1"/>
    </source>
</evidence>
<dbReference type="InterPro" id="IPR013320">
    <property type="entry name" value="ConA-like_dom_sf"/>
</dbReference>
<dbReference type="Gene3D" id="2.60.120.200">
    <property type="match status" value="1"/>
</dbReference>
<dbReference type="PROSITE" id="PS50025">
    <property type="entry name" value="LAM_G_DOMAIN"/>
    <property type="match status" value="1"/>
</dbReference>
<gene>
    <name evidence="3" type="ORF">KXQ929_LOCUS53505</name>
</gene>
<dbReference type="Proteomes" id="UP000663868">
    <property type="component" value="Unassembled WGS sequence"/>
</dbReference>